<name>A0ABT8GI39_9MICO</name>
<dbReference type="SUPFAM" id="SSF52266">
    <property type="entry name" value="SGNH hydrolase"/>
    <property type="match status" value="1"/>
</dbReference>
<evidence type="ECO:0000259" key="1">
    <source>
        <dbReference type="Pfam" id="PF13472"/>
    </source>
</evidence>
<dbReference type="Pfam" id="PF13472">
    <property type="entry name" value="Lipase_GDSL_2"/>
    <property type="match status" value="1"/>
</dbReference>
<keyword evidence="3" id="KW-1185">Reference proteome</keyword>
<dbReference type="Gene3D" id="3.40.50.1110">
    <property type="entry name" value="SGNH hydrolase"/>
    <property type="match status" value="1"/>
</dbReference>
<dbReference type="InterPro" id="IPR013830">
    <property type="entry name" value="SGNH_hydro"/>
</dbReference>
<comment type="caution">
    <text evidence="2">The sequence shown here is derived from an EMBL/GenBank/DDBJ whole genome shotgun (WGS) entry which is preliminary data.</text>
</comment>
<dbReference type="Proteomes" id="UP001172708">
    <property type="component" value="Unassembled WGS sequence"/>
</dbReference>
<accession>A0ABT8GI39</accession>
<gene>
    <name evidence="2" type="ORF">QQX02_08935</name>
</gene>
<dbReference type="EMBL" id="JAUHQA010000001">
    <property type="protein sequence ID" value="MDN4481044.1"/>
    <property type="molecule type" value="Genomic_DNA"/>
</dbReference>
<protein>
    <submittedName>
        <fullName evidence="2">GDSL-type esterase/lipase family protein</fullName>
    </submittedName>
</protein>
<organism evidence="2 3">
    <name type="scientific">Demequina muriae</name>
    <dbReference type="NCBI Taxonomy" id="3051664"/>
    <lineage>
        <taxon>Bacteria</taxon>
        <taxon>Bacillati</taxon>
        <taxon>Actinomycetota</taxon>
        <taxon>Actinomycetes</taxon>
        <taxon>Micrococcales</taxon>
        <taxon>Demequinaceae</taxon>
        <taxon>Demequina</taxon>
    </lineage>
</organism>
<evidence type="ECO:0000313" key="3">
    <source>
        <dbReference type="Proteomes" id="UP001172708"/>
    </source>
</evidence>
<dbReference type="InterPro" id="IPR036514">
    <property type="entry name" value="SGNH_hydro_sf"/>
</dbReference>
<feature type="domain" description="SGNH hydrolase-type esterase" evidence="1">
    <location>
        <begin position="6"/>
        <end position="177"/>
    </location>
</feature>
<dbReference type="RefSeq" id="WP_301142551.1">
    <property type="nucleotide sequence ID" value="NZ_JAUHQA010000001.1"/>
</dbReference>
<sequence length="202" mass="21824">MSNVFFVGDELVAGHGDPKALGWAGRVAARTLPLAPHLRFHTLAVPGETTGELTSRWDEEALRRIGPDGVSGTTNFVLFAIGRHDLSHGVSPTMTRLHLANTLDRASALGFRTMIAGPPPIAAEDRRAVAEYSALCEESAARRDVPYIDMYGPLARHEQWATDMAMSGGELPLQAGYGLMAWLVLHSTWHDWLGVPSSALTA</sequence>
<evidence type="ECO:0000313" key="2">
    <source>
        <dbReference type="EMBL" id="MDN4481044.1"/>
    </source>
</evidence>
<reference evidence="2" key="1">
    <citation type="submission" date="2023-06" db="EMBL/GenBank/DDBJ databases">
        <title>Egi l300058.</title>
        <authorList>
            <person name="Gao L."/>
            <person name="Fang B.-Z."/>
            <person name="Li W.-J."/>
        </authorList>
    </citation>
    <scope>NUCLEOTIDE SEQUENCE</scope>
    <source>
        <strain evidence="2">EGI L300058</strain>
    </source>
</reference>
<proteinExistence type="predicted"/>